<reference evidence="1" key="1">
    <citation type="submission" date="2006-10" db="EMBL/GenBank/DDBJ databases">
        <authorList>
            <person name="Amadeo P."/>
            <person name="Zhao Q."/>
            <person name="Wortman J."/>
            <person name="Fraser-Liggett C."/>
            <person name="Carlton J."/>
        </authorList>
    </citation>
    <scope>NUCLEOTIDE SEQUENCE</scope>
    <source>
        <strain evidence="1">G3</strain>
    </source>
</reference>
<dbReference type="EMBL" id="DS113948">
    <property type="protein sequence ID" value="EAX92768.1"/>
    <property type="molecule type" value="Genomic_DNA"/>
</dbReference>
<accession>A2FQQ9</accession>
<organism evidence="1 2">
    <name type="scientific">Trichomonas vaginalis (strain ATCC PRA-98 / G3)</name>
    <dbReference type="NCBI Taxonomy" id="412133"/>
    <lineage>
        <taxon>Eukaryota</taxon>
        <taxon>Metamonada</taxon>
        <taxon>Parabasalia</taxon>
        <taxon>Trichomonadida</taxon>
        <taxon>Trichomonadidae</taxon>
        <taxon>Trichomonas</taxon>
    </lineage>
</organism>
<evidence type="ECO:0000313" key="2">
    <source>
        <dbReference type="Proteomes" id="UP000001542"/>
    </source>
</evidence>
<dbReference type="RefSeq" id="XP_001305698.1">
    <property type="nucleotide sequence ID" value="XM_001305697.1"/>
</dbReference>
<dbReference type="KEGG" id="tva:4750481"/>
<dbReference type="VEuPathDB" id="TrichDB:TVAG_373680"/>
<proteinExistence type="predicted"/>
<name>A2FQQ9_TRIV3</name>
<keyword evidence="2" id="KW-1185">Reference proteome</keyword>
<dbReference type="SMR" id="A2FQQ9"/>
<dbReference type="AlphaFoldDB" id="A2FQQ9"/>
<dbReference type="Proteomes" id="UP000001542">
    <property type="component" value="Unassembled WGS sequence"/>
</dbReference>
<dbReference type="VEuPathDB" id="TrichDB:TVAGG3_0833340"/>
<reference evidence="1" key="2">
    <citation type="journal article" date="2007" name="Science">
        <title>Draft genome sequence of the sexually transmitted pathogen Trichomonas vaginalis.</title>
        <authorList>
            <person name="Carlton J.M."/>
            <person name="Hirt R.P."/>
            <person name="Silva J.C."/>
            <person name="Delcher A.L."/>
            <person name="Schatz M."/>
            <person name="Zhao Q."/>
            <person name="Wortman J.R."/>
            <person name="Bidwell S.L."/>
            <person name="Alsmark U.C.M."/>
            <person name="Besteiro S."/>
            <person name="Sicheritz-Ponten T."/>
            <person name="Noel C.J."/>
            <person name="Dacks J.B."/>
            <person name="Foster P.G."/>
            <person name="Simillion C."/>
            <person name="Van de Peer Y."/>
            <person name="Miranda-Saavedra D."/>
            <person name="Barton G.J."/>
            <person name="Westrop G.D."/>
            <person name="Mueller S."/>
            <person name="Dessi D."/>
            <person name="Fiori P.L."/>
            <person name="Ren Q."/>
            <person name="Paulsen I."/>
            <person name="Zhang H."/>
            <person name="Bastida-Corcuera F.D."/>
            <person name="Simoes-Barbosa A."/>
            <person name="Brown M.T."/>
            <person name="Hayes R.D."/>
            <person name="Mukherjee M."/>
            <person name="Okumura C.Y."/>
            <person name="Schneider R."/>
            <person name="Smith A.J."/>
            <person name="Vanacova S."/>
            <person name="Villalvazo M."/>
            <person name="Haas B.J."/>
            <person name="Pertea M."/>
            <person name="Feldblyum T.V."/>
            <person name="Utterback T.R."/>
            <person name="Shu C.L."/>
            <person name="Osoegawa K."/>
            <person name="de Jong P.J."/>
            <person name="Hrdy I."/>
            <person name="Horvathova L."/>
            <person name="Zubacova Z."/>
            <person name="Dolezal P."/>
            <person name="Malik S.B."/>
            <person name="Logsdon J.M. Jr."/>
            <person name="Henze K."/>
            <person name="Gupta A."/>
            <person name="Wang C.C."/>
            <person name="Dunne R.L."/>
            <person name="Upcroft J.A."/>
            <person name="Upcroft P."/>
            <person name="White O."/>
            <person name="Salzberg S.L."/>
            <person name="Tang P."/>
            <person name="Chiu C.-H."/>
            <person name="Lee Y.-S."/>
            <person name="Embley T.M."/>
            <person name="Coombs G.H."/>
            <person name="Mottram J.C."/>
            <person name="Tachezy J."/>
            <person name="Fraser-Liggett C.M."/>
            <person name="Johnson P.J."/>
        </authorList>
    </citation>
    <scope>NUCLEOTIDE SEQUENCE [LARGE SCALE GENOMIC DNA]</scope>
    <source>
        <strain evidence="1">G3</strain>
    </source>
</reference>
<dbReference type="InParanoid" id="A2FQQ9"/>
<sequence>MEEVSSTSSLPDSSFQSSIDNKIEKLLDIPFHTKVANNLKSLYSFDRE</sequence>
<gene>
    <name evidence="1" type="ORF">TVAG_373680</name>
</gene>
<evidence type="ECO:0000313" key="1">
    <source>
        <dbReference type="EMBL" id="EAX92768.1"/>
    </source>
</evidence>
<protein>
    <submittedName>
        <fullName evidence="1">Uncharacterized protein</fullName>
    </submittedName>
</protein>